<feature type="transmembrane region" description="Helical" evidence="1">
    <location>
        <begin position="12"/>
        <end position="31"/>
    </location>
</feature>
<dbReference type="RefSeq" id="WP_255226234.1">
    <property type="nucleotide sequence ID" value="NZ_JAJEKE010000002.1"/>
</dbReference>
<dbReference type="Pfam" id="PF16481">
    <property type="entry name" value="DUF5058"/>
    <property type="match status" value="1"/>
</dbReference>
<keyword evidence="3" id="KW-1185">Reference proteome</keyword>
<accession>A0ABT1NBS9</accession>
<protein>
    <submittedName>
        <fullName evidence="2">DUF5058 family protein</fullName>
    </submittedName>
</protein>
<evidence type="ECO:0000256" key="1">
    <source>
        <dbReference type="SAM" id="Phobius"/>
    </source>
</evidence>
<dbReference type="InterPro" id="IPR032479">
    <property type="entry name" value="DUF5058"/>
</dbReference>
<name>A0ABT1NBS9_9FIRM</name>
<keyword evidence="1" id="KW-1133">Transmembrane helix</keyword>
<feature type="transmembrane region" description="Helical" evidence="1">
    <location>
        <begin position="164"/>
        <end position="182"/>
    </location>
</feature>
<dbReference type="Proteomes" id="UP001651880">
    <property type="component" value="Unassembled WGS sequence"/>
</dbReference>
<reference evidence="2 3" key="1">
    <citation type="submission" date="2021-10" db="EMBL/GenBank/DDBJ databases">
        <title>Lutispora strain m25 sp. nov., a thermophilic, non-spore-forming bacterium isolated from a lab-scale methanogenic bioreactor digesting anaerobic sludge.</title>
        <authorList>
            <person name="El Houari A."/>
            <person name="Mcdonald J."/>
        </authorList>
    </citation>
    <scope>NUCLEOTIDE SEQUENCE [LARGE SCALE GENOMIC DNA]</scope>
    <source>
        <strain evidence="3">m25</strain>
    </source>
</reference>
<evidence type="ECO:0000313" key="3">
    <source>
        <dbReference type="Proteomes" id="UP001651880"/>
    </source>
</evidence>
<keyword evidence="1" id="KW-0812">Transmembrane</keyword>
<sequence length="233" mass="24522">MKEYLQIANDPILWLMCLPVVALVAVQAVIFTKRAFQTAHIVKLTKEECWHAFRVGAISAIGPAIAVFIVMLGMMAVVGAPVTWMRLAIIGAAPTELTASAMGAKAMGVEFGSADYGVLQYANSVWAMTLNGSGWLLFCGLFTHKLDSLRDKIAGGNTKLMGEIGGAAMLGTMAYLTTGHILAGGGRLIASVIAGLAMAVLVNISKKIPGLTEYNLGIAMLIGMFTSVLIIGF</sequence>
<gene>
    <name evidence="2" type="ORF">LJD61_04040</name>
</gene>
<keyword evidence="1" id="KW-0472">Membrane</keyword>
<evidence type="ECO:0000313" key="2">
    <source>
        <dbReference type="EMBL" id="MCQ1528715.1"/>
    </source>
</evidence>
<proteinExistence type="predicted"/>
<dbReference type="EMBL" id="JAJEKE010000002">
    <property type="protein sequence ID" value="MCQ1528715.1"/>
    <property type="molecule type" value="Genomic_DNA"/>
</dbReference>
<organism evidence="2 3">
    <name type="scientific">Lutispora saccharofermentans</name>
    <dbReference type="NCBI Taxonomy" id="3024236"/>
    <lineage>
        <taxon>Bacteria</taxon>
        <taxon>Bacillati</taxon>
        <taxon>Bacillota</taxon>
        <taxon>Clostridia</taxon>
        <taxon>Lutisporales</taxon>
        <taxon>Lutisporaceae</taxon>
        <taxon>Lutispora</taxon>
    </lineage>
</organism>
<feature type="transmembrane region" description="Helical" evidence="1">
    <location>
        <begin position="125"/>
        <end position="143"/>
    </location>
</feature>
<feature type="transmembrane region" description="Helical" evidence="1">
    <location>
        <begin position="188"/>
        <end position="204"/>
    </location>
</feature>
<comment type="caution">
    <text evidence="2">The sequence shown here is derived from an EMBL/GenBank/DDBJ whole genome shotgun (WGS) entry which is preliminary data.</text>
</comment>
<feature type="transmembrane region" description="Helical" evidence="1">
    <location>
        <begin position="52"/>
        <end position="78"/>
    </location>
</feature>
<feature type="transmembrane region" description="Helical" evidence="1">
    <location>
        <begin position="216"/>
        <end position="232"/>
    </location>
</feature>